<accession>A0A914RN53</accession>
<keyword evidence="2" id="KW-1185">Reference proteome</keyword>
<evidence type="ECO:0000256" key="1">
    <source>
        <dbReference type="SAM" id="MobiDB-lite"/>
    </source>
</evidence>
<dbReference type="AlphaFoldDB" id="A0A914RN53"/>
<feature type="region of interest" description="Disordered" evidence="1">
    <location>
        <begin position="1"/>
        <end position="20"/>
    </location>
</feature>
<sequence>MLGHAPLMKSNSLSNEPWKTHIIGNPKKAARNGKLTVVFETDELKRNHMISRQASGPRPAAEEFDFWEETVGLKTPQWTWTSTWS</sequence>
<organism evidence="2 3">
    <name type="scientific">Parascaris equorum</name>
    <name type="common">Equine roundworm</name>
    <dbReference type="NCBI Taxonomy" id="6256"/>
    <lineage>
        <taxon>Eukaryota</taxon>
        <taxon>Metazoa</taxon>
        <taxon>Ecdysozoa</taxon>
        <taxon>Nematoda</taxon>
        <taxon>Chromadorea</taxon>
        <taxon>Rhabditida</taxon>
        <taxon>Spirurina</taxon>
        <taxon>Ascaridomorpha</taxon>
        <taxon>Ascaridoidea</taxon>
        <taxon>Ascarididae</taxon>
        <taxon>Parascaris</taxon>
    </lineage>
</organism>
<reference evidence="3" key="1">
    <citation type="submission" date="2022-11" db="UniProtKB">
        <authorList>
            <consortium name="WormBaseParasite"/>
        </authorList>
    </citation>
    <scope>IDENTIFICATION</scope>
</reference>
<evidence type="ECO:0000313" key="2">
    <source>
        <dbReference type="Proteomes" id="UP000887564"/>
    </source>
</evidence>
<evidence type="ECO:0000313" key="3">
    <source>
        <dbReference type="WBParaSite" id="PEQ_0000772601-mRNA-1"/>
    </source>
</evidence>
<dbReference type="WBParaSite" id="PEQ_0000772601-mRNA-1">
    <property type="protein sequence ID" value="PEQ_0000772601-mRNA-1"/>
    <property type="gene ID" value="PEQ_0000772601"/>
</dbReference>
<proteinExistence type="predicted"/>
<dbReference type="Proteomes" id="UP000887564">
    <property type="component" value="Unplaced"/>
</dbReference>
<name>A0A914RN53_PAREQ</name>
<protein>
    <submittedName>
        <fullName evidence="3">Uncharacterized protein</fullName>
    </submittedName>
</protein>